<dbReference type="InterPro" id="IPR037185">
    <property type="entry name" value="EmrE-like"/>
</dbReference>
<evidence type="ECO:0000259" key="2">
    <source>
        <dbReference type="Pfam" id="PF00892"/>
    </source>
</evidence>
<feature type="domain" description="EamA" evidence="2">
    <location>
        <begin position="2"/>
        <end position="62"/>
    </location>
</feature>
<dbReference type="InterPro" id="IPR000620">
    <property type="entry name" value="EamA_dom"/>
</dbReference>
<evidence type="ECO:0000313" key="3">
    <source>
        <dbReference type="EMBL" id="SQH77989.1"/>
    </source>
</evidence>
<accession>A0A330M5K2</accession>
<keyword evidence="1" id="KW-1133">Transmembrane helix</keyword>
<dbReference type="KEGG" id="sbk:SHEWBE_4026"/>
<name>A0A330M5K2_9GAMM</name>
<evidence type="ECO:0000313" key="4">
    <source>
        <dbReference type="Proteomes" id="UP000250123"/>
    </source>
</evidence>
<sequence length="91" mass="9697">MVLYQSLAYFAAATTTATNIALIISLVPLISLILSIPILGQRISRLTLIGTLISFTGLVLMLSWGNPAQLFSHGINQGDSFLLMAAVSYAL</sequence>
<dbReference type="Proteomes" id="UP000250123">
    <property type="component" value="Chromosome SHEWBE"/>
</dbReference>
<evidence type="ECO:0000256" key="1">
    <source>
        <dbReference type="SAM" id="Phobius"/>
    </source>
</evidence>
<dbReference type="EMBL" id="LS483452">
    <property type="protein sequence ID" value="SQH77989.1"/>
    <property type="molecule type" value="Genomic_DNA"/>
</dbReference>
<dbReference type="GO" id="GO:0016020">
    <property type="term" value="C:membrane"/>
    <property type="evidence" value="ECO:0007669"/>
    <property type="project" value="InterPro"/>
</dbReference>
<reference evidence="4" key="1">
    <citation type="submission" date="2018-06" db="EMBL/GenBank/DDBJ databases">
        <authorList>
            <person name="Cea G.-C."/>
            <person name="William W."/>
        </authorList>
    </citation>
    <scope>NUCLEOTIDE SEQUENCE [LARGE SCALE GENOMIC DNA]</scope>
    <source>
        <strain evidence="4">DB21MT-2</strain>
    </source>
</reference>
<dbReference type="Pfam" id="PF00892">
    <property type="entry name" value="EamA"/>
    <property type="match status" value="1"/>
</dbReference>
<gene>
    <name evidence="3" type="ORF">SHEWBE_4026</name>
</gene>
<keyword evidence="1" id="KW-0472">Membrane</keyword>
<organism evidence="3 4">
    <name type="scientific">Shewanella benthica</name>
    <dbReference type="NCBI Taxonomy" id="43661"/>
    <lineage>
        <taxon>Bacteria</taxon>
        <taxon>Pseudomonadati</taxon>
        <taxon>Pseudomonadota</taxon>
        <taxon>Gammaproteobacteria</taxon>
        <taxon>Alteromonadales</taxon>
        <taxon>Shewanellaceae</taxon>
        <taxon>Shewanella</taxon>
    </lineage>
</organism>
<feature type="transmembrane region" description="Helical" evidence="1">
    <location>
        <begin position="46"/>
        <end position="64"/>
    </location>
</feature>
<feature type="transmembrane region" description="Helical" evidence="1">
    <location>
        <begin position="20"/>
        <end position="39"/>
    </location>
</feature>
<dbReference type="SUPFAM" id="SSF103481">
    <property type="entry name" value="Multidrug resistance efflux transporter EmrE"/>
    <property type="match status" value="1"/>
</dbReference>
<proteinExistence type="predicted"/>
<dbReference type="AlphaFoldDB" id="A0A330M5K2"/>
<protein>
    <submittedName>
        <fullName evidence="3">Membrane protein</fullName>
    </submittedName>
</protein>
<keyword evidence="1" id="KW-0812">Transmembrane</keyword>